<keyword evidence="6" id="KW-1185">Reference proteome</keyword>
<organism evidence="5 6">
    <name type="scientific">Owenia fusiformis</name>
    <name type="common">Polychaete worm</name>
    <dbReference type="NCBI Taxonomy" id="6347"/>
    <lineage>
        <taxon>Eukaryota</taxon>
        <taxon>Metazoa</taxon>
        <taxon>Spiralia</taxon>
        <taxon>Lophotrochozoa</taxon>
        <taxon>Annelida</taxon>
        <taxon>Polychaeta</taxon>
        <taxon>Sedentaria</taxon>
        <taxon>Canalipalpata</taxon>
        <taxon>Sabellida</taxon>
        <taxon>Oweniida</taxon>
        <taxon>Oweniidae</taxon>
        <taxon>Owenia</taxon>
    </lineage>
</organism>
<dbReference type="InterPro" id="IPR000830">
    <property type="entry name" value="Peripherin/rom-1"/>
</dbReference>
<dbReference type="Pfam" id="PF00335">
    <property type="entry name" value="Tetraspanin"/>
    <property type="match status" value="1"/>
</dbReference>
<proteinExistence type="predicted"/>
<accession>A0A8J1UKW4</accession>
<keyword evidence="4" id="KW-0472">Membrane</keyword>
<evidence type="ECO:0000313" key="5">
    <source>
        <dbReference type="EMBL" id="CAH1793005.1"/>
    </source>
</evidence>
<evidence type="ECO:0000256" key="3">
    <source>
        <dbReference type="ARBA" id="ARBA00022989"/>
    </source>
</evidence>
<keyword evidence="2" id="KW-0812">Transmembrane</keyword>
<dbReference type="SUPFAM" id="SSF48652">
    <property type="entry name" value="Tetraspanin"/>
    <property type="match status" value="1"/>
</dbReference>
<dbReference type="Gene3D" id="1.10.1450.10">
    <property type="entry name" value="Tetraspanin"/>
    <property type="match status" value="1"/>
</dbReference>
<dbReference type="GO" id="GO:0016020">
    <property type="term" value="C:membrane"/>
    <property type="evidence" value="ECO:0007669"/>
    <property type="project" value="UniProtKB-SubCell"/>
</dbReference>
<dbReference type="GO" id="GO:0007601">
    <property type="term" value="P:visual perception"/>
    <property type="evidence" value="ECO:0007669"/>
    <property type="project" value="InterPro"/>
</dbReference>
<dbReference type="Proteomes" id="UP000749559">
    <property type="component" value="Unassembled WGS sequence"/>
</dbReference>
<gene>
    <name evidence="5" type="ORF">OFUS_LOCUS17909</name>
</gene>
<sequence>MVAFAINITEKGRQRLGQVAAGFHVLLAVFGVAVVLMGVYLRSKIEVRFGVLVDYDHYNLLPHMLISVGCTLIFLHAVGAKMCYDCSFFYTRQRFESVMVLYMVIMLTFQIIILAAASMCFSHTHMLRHSFNHGIINSLKNYKNSLHLKRTIDALHLDYNCCGNGSYTDWFKVSWIRNDFLDLESSQVQAKMKNNKYYTDDVPFSCCDPMSPRPCIHQGVHSFNMHPNYDKTKVTLYKNGCSKQIMLFFEKLLSVFGRSIFTSSIVEWIVLLQMRYLQTSIFTARMSGMARGSAPGYLMDECPFRCCDGICCCCRCCGCDGLCCILYG</sequence>
<evidence type="ECO:0000256" key="2">
    <source>
        <dbReference type="ARBA" id="ARBA00022692"/>
    </source>
</evidence>
<dbReference type="InterPro" id="IPR018499">
    <property type="entry name" value="Tetraspanin/Peripherin"/>
</dbReference>
<dbReference type="EMBL" id="CAIIXF020000008">
    <property type="protein sequence ID" value="CAH1793005.1"/>
    <property type="molecule type" value="Genomic_DNA"/>
</dbReference>
<comment type="subcellular location">
    <subcellularLocation>
        <location evidence="1">Membrane</location>
        <topology evidence="1">Multi-pass membrane protein</topology>
    </subcellularLocation>
</comment>
<dbReference type="OrthoDB" id="9836210at2759"/>
<dbReference type="AlphaFoldDB" id="A0A8J1UKW4"/>
<dbReference type="InterPro" id="IPR008952">
    <property type="entry name" value="Tetraspanin_EC2_sf"/>
</dbReference>
<protein>
    <submittedName>
        <fullName evidence="5">Uncharacterized protein</fullName>
    </submittedName>
</protein>
<reference evidence="5" key="1">
    <citation type="submission" date="2022-03" db="EMBL/GenBank/DDBJ databases">
        <authorList>
            <person name="Martin C."/>
        </authorList>
    </citation>
    <scope>NUCLEOTIDE SEQUENCE</scope>
</reference>
<evidence type="ECO:0000256" key="4">
    <source>
        <dbReference type="ARBA" id="ARBA00023136"/>
    </source>
</evidence>
<name>A0A8J1UKW4_OWEFU</name>
<keyword evidence="3" id="KW-1133">Transmembrane helix</keyword>
<evidence type="ECO:0000256" key="1">
    <source>
        <dbReference type="ARBA" id="ARBA00004141"/>
    </source>
</evidence>
<comment type="caution">
    <text evidence="5">The sequence shown here is derived from an EMBL/GenBank/DDBJ whole genome shotgun (WGS) entry which is preliminary data.</text>
</comment>
<evidence type="ECO:0000313" key="6">
    <source>
        <dbReference type="Proteomes" id="UP000749559"/>
    </source>
</evidence>
<dbReference type="PRINTS" id="PR00218">
    <property type="entry name" value="PERIPHERNRDS"/>
</dbReference>